<protein>
    <submittedName>
        <fullName evidence="2">DUF1003 domain-containing protein</fullName>
    </submittedName>
</protein>
<reference evidence="2 3" key="1">
    <citation type="journal article" date="2015" name="Antonie Van Leeuwenhoek">
        <title>Prauserella endophytica sp. nov., an endophytic actinobacterium isolated from Tamarix taklamakanensis.</title>
        <authorList>
            <person name="Liu J.M."/>
            <person name="Habden X."/>
            <person name="Guo L."/>
            <person name="Tuo L."/>
            <person name="Jiang Z.K."/>
            <person name="Liu S.W."/>
            <person name="Liu X.F."/>
            <person name="Chen L."/>
            <person name="Li R.F."/>
            <person name="Zhang Y.Q."/>
            <person name="Sun C.H."/>
        </authorList>
    </citation>
    <scope>NUCLEOTIDE SEQUENCE [LARGE SCALE GENOMIC DNA]</scope>
    <source>
        <strain evidence="2 3">CGMCC 4.7182</strain>
    </source>
</reference>
<sequence>MVGVVGHRNPANQRRYDQRTTGERLADQVTARFGSWAFICAQSAVVVAWIAVNLAAFLYRWDPYPFILLNLLFSTQAAYAAPLLLLSQNRQAERDRIKAEHDYRINQLALQFLIAWHRDAHPPGCDCVRELGPAADDALAALARDLDPLVSPPVAVAQPAATPDRG</sequence>
<keyword evidence="3" id="KW-1185">Reference proteome</keyword>
<dbReference type="PANTHER" id="PTHR41386:SF1">
    <property type="entry name" value="MEMBRANE PROTEIN"/>
    <property type="match status" value="1"/>
</dbReference>
<accession>A0ABY2S6Y6</accession>
<evidence type="ECO:0000313" key="2">
    <source>
        <dbReference type="EMBL" id="TKG71678.1"/>
    </source>
</evidence>
<dbReference type="Pfam" id="PF06210">
    <property type="entry name" value="DUF1003"/>
    <property type="match status" value="1"/>
</dbReference>
<dbReference type="PANTHER" id="PTHR41386">
    <property type="entry name" value="INTEGRAL MEMBRANE PROTEIN-RELATED"/>
    <property type="match status" value="1"/>
</dbReference>
<dbReference type="InterPro" id="IPR010406">
    <property type="entry name" value="DUF1003"/>
</dbReference>
<evidence type="ECO:0000313" key="3">
    <source>
        <dbReference type="Proteomes" id="UP000309992"/>
    </source>
</evidence>
<proteinExistence type="predicted"/>
<name>A0ABY2S6Y6_9PSEU</name>
<dbReference type="Proteomes" id="UP000309992">
    <property type="component" value="Unassembled WGS sequence"/>
</dbReference>
<dbReference type="EMBL" id="SWMS01000004">
    <property type="protein sequence ID" value="TKG71678.1"/>
    <property type="molecule type" value="Genomic_DNA"/>
</dbReference>
<feature type="transmembrane region" description="Helical" evidence="1">
    <location>
        <begin position="33"/>
        <end position="58"/>
    </location>
</feature>
<gene>
    <name evidence="2" type="ORF">FCN18_09165</name>
</gene>
<keyword evidence="1" id="KW-1133">Transmembrane helix</keyword>
<keyword evidence="1" id="KW-0472">Membrane</keyword>
<organism evidence="2 3">
    <name type="scientific">Prauserella endophytica</name>
    <dbReference type="NCBI Taxonomy" id="1592324"/>
    <lineage>
        <taxon>Bacteria</taxon>
        <taxon>Bacillati</taxon>
        <taxon>Actinomycetota</taxon>
        <taxon>Actinomycetes</taxon>
        <taxon>Pseudonocardiales</taxon>
        <taxon>Pseudonocardiaceae</taxon>
        <taxon>Prauserella</taxon>
        <taxon>Prauserella coralliicola group</taxon>
    </lineage>
</organism>
<evidence type="ECO:0000256" key="1">
    <source>
        <dbReference type="SAM" id="Phobius"/>
    </source>
</evidence>
<comment type="caution">
    <text evidence="2">The sequence shown here is derived from an EMBL/GenBank/DDBJ whole genome shotgun (WGS) entry which is preliminary data.</text>
</comment>
<feature type="transmembrane region" description="Helical" evidence="1">
    <location>
        <begin position="64"/>
        <end position="86"/>
    </location>
</feature>
<keyword evidence="1" id="KW-0812">Transmembrane</keyword>